<dbReference type="STRING" id="35608.A0A2U1PV48"/>
<dbReference type="EMBL" id="PKPP01000704">
    <property type="protein sequence ID" value="PWA89603.1"/>
    <property type="molecule type" value="Genomic_DNA"/>
</dbReference>
<evidence type="ECO:0000313" key="4">
    <source>
        <dbReference type="Proteomes" id="UP000245207"/>
    </source>
</evidence>
<dbReference type="Proteomes" id="UP000245207">
    <property type="component" value="Unassembled WGS sequence"/>
</dbReference>
<sequence>MLTPSSHNYNNMAASSLQECSGSSEITFNSNIGTSTLLPWEQTLDLKTGEVYYINWTSGMKAKEDPSSSSSSSSRTTNCSYSEDDESSYEESGGLSSSESSSAVSSSRKENQSEQVLVVAGCKRCLMYFMVAKQVEECPKCNAQLLHFHRTDPIPS</sequence>
<feature type="region of interest" description="Disordered" evidence="1">
    <location>
        <begin position="61"/>
        <end position="110"/>
    </location>
</feature>
<dbReference type="OrthoDB" id="1930512at2759"/>
<dbReference type="PANTHER" id="PTHR14791">
    <property type="entry name" value="BOMB/KIRA PROTEINS"/>
    <property type="match status" value="1"/>
</dbReference>
<dbReference type="InterPro" id="IPR051105">
    <property type="entry name" value="WWC/KIBRA_Hippo_Reg"/>
</dbReference>
<organism evidence="3 4">
    <name type="scientific">Artemisia annua</name>
    <name type="common">Sweet wormwood</name>
    <dbReference type="NCBI Taxonomy" id="35608"/>
    <lineage>
        <taxon>Eukaryota</taxon>
        <taxon>Viridiplantae</taxon>
        <taxon>Streptophyta</taxon>
        <taxon>Embryophyta</taxon>
        <taxon>Tracheophyta</taxon>
        <taxon>Spermatophyta</taxon>
        <taxon>Magnoliopsida</taxon>
        <taxon>eudicotyledons</taxon>
        <taxon>Gunneridae</taxon>
        <taxon>Pentapetalae</taxon>
        <taxon>asterids</taxon>
        <taxon>campanulids</taxon>
        <taxon>Asterales</taxon>
        <taxon>Asteraceae</taxon>
        <taxon>Asteroideae</taxon>
        <taxon>Anthemideae</taxon>
        <taxon>Artemisiinae</taxon>
        <taxon>Artemisia</taxon>
    </lineage>
</organism>
<protein>
    <recommendedName>
        <fullName evidence="2">GIR1-like zinc ribbon domain-containing protein</fullName>
    </recommendedName>
</protein>
<comment type="caution">
    <text evidence="3">The sequence shown here is derived from an EMBL/GenBank/DDBJ whole genome shotgun (WGS) entry which is preliminary data.</text>
</comment>
<evidence type="ECO:0000256" key="1">
    <source>
        <dbReference type="SAM" id="MobiDB-lite"/>
    </source>
</evidence>
<dbReference type="PANTHER" id="PTHR14791:SF29">
    <property type="entry name" value="PROTEIN KIBRA"/>
    <property type="match status" value="1"/>
</dbReference>
<accession>A0A2U1PV48</accession>
<feature type="compositionally biased region" description="Low complexity" evidence="1">
    <location>
        <begin position="90"/>
        <end position="106"/>
    </location>
</feature>
<dbReference type="InterPro" id="IPR056440">
    <property type="entry name" value="Zn-ribbon_GIR1"/>
</dbReference>
<evidence type="ECO:0000259" key="2">
    <source>
        <dbReference type="Pfam" id="PF24747"/>
    </source>
</evidence>
<dbReference type="Pfam" id="PF24747">
    <property type="entry name" value="Zn-ribbon_GIR1"/>
    <property type="match status" value="1"/>
</dbReference>
<keyword evidence="4" id="KW-1185">Reference proteome</keyword>
<proteinExistence type="predicted"/>
<name>A0A2U1PV48_ARTAN</name>
<feature type="domain" description="GIR1-like zinc ribbon" evidence="2">
    <location>
        <begin position="117"/>
        <end position="145"/>
    </location>
</feature>
<reference evidence="3 4" key="1">
    <citation type="journal article" date="2018" name="Mol. Plant">
        <title>The genome of Artemisia annua provides insight into the evolution of Asteraceae family and artemisinin biosynthesis.</title>
        <authorList>
            <person name="Shen Q."/>
            <person name="Zhang L."/>
            <person name="Liao Z."/>
            <person name="Wang S."/>
            <person name="Yan T."/>
            <person name="Shi P."/>
            <person name="Liu M."/>
            <person name="Fu X."/>
            <person name="Pan Q."/>
            <person name="Wang Y."/>
            <person name="Lv Z."/>
            <person name="Lu X."/>
            <person name="Zhang F."/>
            <person name="Jiang W."/>
            <person name="Ma Y."/>
            <person name="Chen M."/>
            <person name="Hao X."/>
            <person name="Li L."/>
            <person name="Tang Y."/>
            <person name="Lv G."/>
            <person name="Zhou Y."/>
            <person name="Sun X."/>
            <person name="Brodelius P.E."/>
            <person name="Rose J.K.C."/>
            <person name="Tang K."/>
        </authorList>
    </citation>
    <scope>NUCLEOTIDE SEQUENCE [LARGE SCALE GENOMIC DNA]</scope>
    <source>
        <strain evidence="4">cv. Huhao1</strain>
        <tissue evidence="3">Leaf</tissue>
    </source>
</reference>
<evidence type="ECO:0000313" key="3">
    <source>
        <dbReference type="EMBL" id="PWA89603.1"/>
    </source>
</evidence>
<dbReference type="AlphaFoldDB" id="A0A2U1PV48"/>
<gene>
    <name evidence="3" type="ORF">CTI12_AA109810</name>
</gene>